<dbReference type="Proteomes" id="UP000319257">
    <property type="component" value="Unassembled WGS sequence"/>
</dbReference>
<dbReference type="RefSeq" id="XP_030995256.1">
    <property type="nucleotide sequence ID" value="XM_031140603.1"/>
</dbReference>
<gene>
    <name evidence="1" type="ORF">E0L32_006016</name>
</gene>
<evidence type="ECO:0000313" key="2">
    <source>
        <dbReference type="Proteomes" id="UP000319257"/>
    </source>
</evidence>
<accession>A0A507ARW8</accession>
<reference evidence="1 2" key="1">
    <citation type="submission" date="2019-06" db="EMBL/GenBank/DDBJ databases">
        <title>Draft genome sequence of the filamentous fungus Phialemoniopsis curvata isolated from diesel fuel.</title>
        <authorList>
            <person name="Varaljay V.A."/>
            <person name="Lyon W.J."/>
            <person name="Crouch A.L."/>
            <person name="Drake C.E."/>
            <person name="Hollomon J.M."/>
            <person name="Nadeau L.J."/>
            <person name="Nunn H.S."/>
            <person name="Stevenson B.S."/>
            <person name="Bojanowski C.L."/>
            <person name="Crookes-Goodson W.J."/>
        </authorList>
    </citation>
    <scope>NUCLEOTIDE SEQUENCE [LARGE SCALE GENOMIC DNA]</scope>
    <source>
        <strain evidence="1 2">D216</strain>
    </source>
</reference>
<sequence>MVPAFPADFEQELADYILGFSTMPTSRNLHNLLDDVYIGTSLAYAWKDVVTAWDQNGEPCGVSFVQQNIASFIRLRDQKESIEQEWSQQEDVTPKQQEYLAKFQASVDDLALVLKAWLEKVLPETLGRLNQDDPRIDELLEVFVPFFGIYRSLFRNLTMAYPTYDENIMLEVQHFAALPTVIGARNVVERMHEGLVVLRKWKSALPSWARSTDFHTADFVGRNLEAFERVRLMKDALDSEWATLRGIAKQMAIDQEDRRAAYGVAYAELSQELKVFVDAAWAAVLEDIKAAPYRPMGLIPRRSWTAAEMVKMYNAEFPEDAKPVR</sequence>
<dbReference type="AlphaFoldDB" id="A0A507ARW8"/>
<comment type="caution">
    <text evidence="1">The sequence shown here is derived from an EMBL/GenBank/DDBJ whole genome shotgun (WGS) entry which is preliminary data.</text>
</comment>
<proteinExistence type="predicted"/>
<dbReference type="InParanoid" id="A0A507ARW8"/>
<dbReference type="EMBL" id="SKBQ01000033">
    <property type="protein sequence ID" value="TPX13545.1"/>
    <property type="molecule type" value="Genomic_DNA"/>
</dbReference>
<name>A0A507ARW8_9PEZI</name>
<protein>
    <submittedName>
        <fullName evidence="1">Uncharacterized protein</fullName>
    </submittedName>
</protein>
<organism evidence="1 2">
    <name type="scientific">Thyridium curvatum</name>
    <dbReference type="NCBI Taxonomy" id="1093900"/>
    <lineage>
        <taxon>Eukaryota</taxon>
        <taxon>Fungi</taxon>
        <taxon>Dikarya</taxon>
        <taxon>Ascomycota</taxon>
        <taxon>Pezizomycotina</taxon>
        <taxon>Sordariomycetes</taxon>
        <taxon>Sordariomycetidae</taxon>
        <taxon>Thyridiales</taxon>
        <taxon>Thyridiaceae</taxon>
        <taxon>Thyridium</taxon>
    </lineage>
</organism>
<keyword evidence="2" id="KW-1185">Reference proteome</keyword>
<evidence type="ECO:0000313" key="1">
    <source>
        <dbReference type="EMBL" id="TPX13545.1"/>
    </source>
</evidence>
<dbReference type="GeneID" id="41973463"/>